<dbReference type="SMART" id="SM00382">
    <property type="entry name" value="AAA"/>
    <property type="match status" value="1"/>
</dbReference>
<comment type="caution">
    <text evidence="18">The sequence shown here is derived from an EMBL/GenBank/DDBJ whole genome shotgun (WGS) entry which is preliminary data.</text>
</comment>
<dbReference type="InterPro" id="IPR008268">
    <property type="entry name" value="Peptidase_S16_AS"/>
</dbReference>
<dbReference type="FunFam" id="3.30.230.10:FF:000019">
    <property type="entry name" value="Lon protease homolog 2, peroxisomal"/>
    <property type="match status" value="1"/>
</dbReference>
<keyword evidence="1" id="KW-0963">Cytoplasm</keyword>
<feature type="binding site" evidence="11">
    <location>
        <begin position="409"/>
        <end position="416"/>
    </location>
    <ligand>
        <name>ATP</name>
        <dbReference type="ChEBI" id="CHEBI:30616"/>
    </ligand>
</feature>
<evidence type="ECO:0000256" key="9">
    <source>
        <dbReference type="PIRNR" id="PIRNR001174"/>
    </source>
</evidence>
<dbReference type="PROSITE" id="PS51786">
    <property type="entry name" value="LON_PROTEOLYTIC"/>
    <property type="match status" value="1"/>
</dbReference>
<dbReference type="InterPro" id="IPR003111">
    <property type="entry name" value="Lon_prtase_N"/>
</dbReference>
<dbReference type="InterPro" id="IPR004815">
    <property type="entry name" value="Lon_bac/euk-typ"/>
</dbReference>
<evidence type="ECO:0000256" key="12">
    <source>
        <dbReference type="PROSITE-ProRule" id="PRU01122"/>
    </source>
</evidence>
<dbReference type="FunFam" id="1.10.8.60:FF:000091">
    <property type="entry name" value="Lon protease homolog 2, peroxisomal"/>
    <property type="match status" value="1"/>
</dbReference>
<dbReference type="GO" id="GO:0006508">
    <property type="term" value="P:proteolysis"/>
    <property type="evidence" value="ECO:0007669"/>
    <property type="project" value="UniProtKB-KW"/>
</dbReference>
<evidence type="ECO:0000256" key="1">
    <source>
        <dbReference type="ARBA" id="ARBA00022490"/>
    </source>
</evidence>
<evidence type="ECO:0000256" key="10">
    <source>
        <dbReference type="PIRSR" id="PIRSR001174-1"/>
    </source>
</evidence>
<evidence type="ECO:0000259" key="16">
    <source>
        <dbReference type="PROSITE" id="PS51786"/>
    </source>
</evidence>
<dbReference type="PROSITE" id="PS51787">
    <property type="entry name" value="LON_N"/>
    <property type="match status" value="1"/>
</dbReference>
<organism evidence="18 19">
    <name type="scientific">Umbelopsis vinacea</name>
    <dbReference type="NCBI Taxonomy" id="44442"/>
    <lineage>
        <taxon>Eukaryota</taxon>
        <taxon>Fungi</taxon>
        <taxon>Fungi incertae sedis</taxon>
        <taxon>Mucoromycota</taxon>
        <taxon>Mucoromycotina</taxon>
        <taxon>Umbelopsidomycetes</taxon>
        <taxon>Umbelopsidales</taxon>
        <taxon>Umbelopsidaceae</taxon>
        <taxon>Umbelopsis</taxon>
    </lineage>
</organism>
<dbReference type="FunFam" id="1.20.5.5270:FF:000002">
    <property type="entry name" value="Lon protease homolog"/>
    <property type="match status" value="1"/>
</dbReference>
<evidence type="ECO:0000256" key="3">
    <source>
        <dbReference type="ARBA" id="ARBA00022741"/>
    </source>
</evidence>
<dbReference type="SUPFAM" id="SSF52540">
    <property type="entry name" value="P-loop containing nucleoside triphosphate hydrolases"/>
    <property type="match status" value="1"/>
</dbReference>
<feature type="active site" evidence="10 12">
    <location>
        <position position="744"/>
    </location>
</feature>
<gene>
    <name evidence="18" type="ORF">INT44_009110</name>
</gene>
<evidence type="ECO:0000313" key="19">
    <source>
        <dbReference type="Proteomes" id="UP000612746"/>
    </source>
</evidence>
<dbReference type="PIRSF" id="PIRSF001174">
    <property type="entry name" value="Lon_proteas"/>
    <property type="match status" value="1"/>
</dbReference>
<keyword evidence="3 9" id="KW-0547">Nucleotide-binding</keyword>
<protein>
    <recommendedName>
        <fullName evidence="9 14">Lon protease homolog</fullName>
        <ecNumber evidence="9 14">3.4.21.-</ecNumber>
    </recommendedName>
</protein>
<proteinExistence type="inferred from homology"/>
<feature type="domain" description="Lon N-terminal" evidence="17">
    <location>
        <begin position="9"/>
        <end position="247"/>
    </location>
</feature>
<dbReference type="GO" id="GO:0004252">
    <property type="term" value="F:serine-type endopeptidase activity"/>
    <property type="evidence" value="ECO:0007669"/>
    <property type="project" value="UniProtKB-UniRule"/>
</dbReference>
<dbReference type="Pfam" id="PF05362">
    <property type="entry name" value="Lon_C"/>
    <property type="match status" value="1"/>
</dbReference>
<keyword evidence="5 9" id="KW-0720">Serine protease</keyword>
<keyword evidence="8" id="KW-0576">Peroxisome</keyword>
<accession>A0A8H7Q2I0</accession>
<dbReference type="AlphaFoldDB" id="A0A8H7Q2I0"/>
<evidence type="ECO:0000256" key="11">
    <source>
        <dbReference type="PIRSR" id="PIRSR001174-2"/>
    </source>
</evidence>
<keyword evidence="2 9" id="KW-0645">Protease</keyword>
<dbReference type="Pfam" id="PF00004">
    <property type="entry name" value="AAA"/>
    <property type="match status" value="1"/>
</dbReference>
<dbReference type="Pfam" id="PF22667">
    <property type="entry name" value="Lon_lid"/>
    <property type="match status" value="1"/>
</dbReference>
<dbReference type="OrthoDB" id="2411602at2759"/>
<evidence type="ECO:0000256" key="13">
    <source>
        <dbReference type="RuleBase" id="RU000591"/>
    </source>
</evidence>
<dbReference type="PROSITE" id="PS01046">
    <property type="entry name" value="LON_SER"/>
    <property type="match status" value="1"/>
</dbReference>
<dbReference type="CDD" id="cd19500">
    <property type="entry name" value="RecA-like_Lon"/>
    <property type="match status" value="1"/>
</dbReference>
<feature type="domain" description="Lon proteolytic" evidence="16">
    <location>
        <begin position="652"/>
        <end position="839"/>
    </location>
</feature>
<dbReference type="InterPro" id="IPR008269">
    <property type="entry name" value="Lon_proteolytic"/>
</dbReference>
<dbReference type="EC" id="3.4.21.-" evidence="9 14"/>
<dbReference type="PANTHER" id="PTHR10046">
    <property type="entry name" value="ATP DEPENDENT LON PROTEASE FAMILY MEMBER"/>
    <property type="match status" value="1"/>
</dbReference>
<dbReference type="NCBIfam" id="TIGR00763">
    <property type="entry name" value="lon"/>
    <property type="match status" value="1"/>
</dbReference>
<dbReference type="Proteomes" id="UP000612746">
    <property type="component" value="Unassembled WGS sequence"/>
</dbReference>
<dbReference type="Gene3D" id="3.40.50.300">
    <property type="entry name" value="P-loop containing nucleotide triphosphate hydrolases"/>
    <property type="match status" value="1"/>
</dbReference>
<dbReference type="InterPro" id="IPR027065">
    <property type="entry name" value="Lon_Prtase"/>
</dbReference>
<dbReference type="Gene3D" id="1.20.5.5270">
    <property type="match status" value="1"/>
</dbReference>
<dbReference type="GO" id="GO:0005524">
    <property type="term" value="F:ATP binding"/>
    <property type="evidence" value="ECO:0007669"/>
    <property type="project" value="UniProtKB-KW"/>
</dbReference>
<dbReference type="EMBL" id="JAEPRA010000006">
    <property type="protein sequence ID" value="KAG2184095.1"/>
    <property type="molecule type" value="Genomic_DNA"/>
</dbReference>
<dbReference type="FunFam" id="3.40.50.300:FF:000382">
    <property type="entry name" value="Lon protease homolog 2, peroxisomal"/>
    <property type="match status" value="1"/>
</dbReference>
<dbReference type="SUPFAM" id="SSF54211">
    <property type="entry name" value="Ribosomal protein S5 domain 2-like"/>
    <property type="match status" value="1"/>
</dbReference>
<evidence type="ECO:0000259" key="17">
    <source>
        <dbReference type="PROSITE" id="PS51787"/>
    </source>
</evidence>
<dbReference type="InterPro" id="IPR046336">
    <property type="entry name" value="Lon_prtase_N_sf"/>
</dbReference>
<dbReference type="InterPro" id="IPR015947">
    <property type="entry name" value="PUA-like_sf"/>
</dbReference>
<dbReference type="PRINTS" id="PR00830">
    <property type="entry name" value="ENDOLAPTASE"/>
</dbReference>
<evidence type="ECO:0000256" key="7">
    <source>
        <dbReference type="ARBA" id="ARBA00023016"/>
    </source>
</evidence>
<evidence type="ECO:0000256" key="4">
    <source>
        <dbReference type="ARBA" id="ARBA00022801"/>
    </source>
</evidence>
<dbReference type="SUPFAM" id="SSF88697">
    <property type="entry name" value="PUA domain-like"/>
    <property type="match status" value="1"/>
</dbReference>
<keyword evidence="4 9" id="KW-0378">Hydrolase</keyword>
<sequence length="859" mass="95006">MTSTAPDSIPLVILENKVLLPFVVTKVIVRGREASTLTRKIQTWQDKRQDAFIGCVPLVNPTSSKSDATSVEDGPSEASTAPQMPMPPQSGSADRSTPSDGLFHFGCLAKVLRVERVGFGGYAIFAEGVSRFRVQAMLQDKPHLLAKVEHFVEQVEDVNSRDGDLLTQITAFRELSKSFISKMRDLQLPDPLVAQLSKIMDNSKPGVMANVLVSVIETTFQEKLDYLSTTTLKARLIMANEWMTRQLHVLKISQQIHNNIEGKLSKKQREYYLRQQLNAIKTELGEKDEQAQGGSAGSAEDEELAELKRRIVAARMPKEAETVAMREFKRLKKLHPSSAEWSVARTYLDVVADLPWSKHTQDVLDISKARSQLDGDHFGLDNVKRRVLEYLSVIKVKGDLKAPIICFVGPPGVGKTSLGKSIASAMHREFHRISLGGVRDEADIRGHRRTYVGALPGLIMHGMRKASVNNPVILLDEIDKTVQSSYYGDPSAALLEVLDPEQNNSFTDHYLNMPFDLSKVLFIATANSLDTIPAPLLDRMEVIQIPGYTFEEKLHIAKQHLLPKQIKAHGLEVDQVQMSDETLLKLAENYTRESGVRNFERKIASVVRAKCVEWAEFKESGNMDNYNQHVTEKDLETILGLQTYEKEIAQNEAEAGVVTGLAYSGSGNGDILMIEASYMPGDGKLQLTGSLGDVIRESAQIALTWVKAQAYELKLTRSANVNLVEQRDVHIHFPAGSVAKDGPSAGIALATSIVSLFSGKRVPTTTAMTGEISLRGRVLPVGGIKEKVLAAHRAGIKTIILPARNRKDVTGDVPESIRNSIEFIYVQTINDVLQAALIIDERGMEVSSQWIPSRLESHL</sequence>
<dbReference type="InterPro" id="IPR027417">
    <property type="entry name" value="P-loop_NTPase"/>
</dbReference>
<comment type="similarity">
    <text evidence="9 12 13">Belongs to the peptidase S16 family.</text>
</comment>
<feature type="region of interest" description="Disordered" evidence="15">
    <location>
        <begin position="63"/>
        <end position="97"/>
    </location>
</feature>
<dbReference type="InterPro" id="IPR054594">
    <property type="entry name" value="Lon_lid"/>
</dbReference>
<dbReference type="InterPro" id="IPR014721">
    <property type="entry name" value="Ribsml_uS5_D2-typ_fold_subgr"/>
</dbReference>
<dbReference type="GO" id="GO:0030163">
    <property type="term" value="P:protein catabolic process"/>
    <property type="evidence" value="ECO:0007669"/>
    <property type="project" value="InterPro"/>
</dbReference>
<dbReference type="GO" id="GO:0004176">
    <property type="term" value="F:ATP-dependent peptidase activity"/>
    <property type="evidence" value="ECO:0007669"/>
    <property type="project" value="UniProtKB-UniRule"/>
</dbReference>
<keyword evidence="7" id="KW-0346">Stress response</keyword>
<feature type="active site" evidence="10 12">
    <location>
        <position position="787"/>
    </location>
</feature>
<evidence type="ECO:0000256" key="2">
    <source>
        <dbReference type="ARBA" id="ARBA00022670"/>
    </source>
</evidence>
<dbReference type="Pfam" id="PF02190">
    <property type="entry name" value="LON_substr_bdg"/>
    <property type="match status" value="1"/>
</dbReference>
<dbReference type="Gene3D" id="3.30.230.10">
    <property type="match status" value="1"/>
</dbReference>
<evidence type="ECO:0000256" key="14">
    <source>
        <dbReference type="RuleBase" id="RU000592"/>
    </source>
</evidence>
<evidence type="ECO:0000256" key="8">
    <source>
        <dbReference type="ARBA" id="ARBA00023140"/>
    </source>
</evidence>
<reference evidence="18" key="1">
    <citation type="submission" date="2020-12" db="EMBL/GenBank/DDBJ databases">
        <title>Metabolic potential, ecology and presence of endohyphal bacteria is reflected in genomic diversity of Mucoromycotina.</title>
        <authorList>
            <person name="Muszewska A."/>
            <person name="Okrasinska A."/>
            <person name="Steczkiewicz K."/>
            <person name="Drgas O."/>
            <person name="Orlowska M."/>
            <person name="Perlinska-Lenart U."/>
            <person name="Aleksandrzak-Piekarczyk T."/>
            <person name="Szatraj K."/>
            <person name="Zielenkiewicz U."/>
            <person name="Pilsyk S."/>
            <person name="Malc E."/>
            <person name="Mieczkowski P."/>
            <person name="Kruszewska J.S."/>
            <person name="Biernat P."/>
            <person name="Pawlowska J."/>
        </authorList>
    </citation>
    <scope>NUCLEOTIDE SEQUENCE</scope>
    <source>
        <strain evidence="18">WA0000051536</strain>
    </source>
</reference>
<dbReference type="Gene3D" id="2.30.130.40">
    <property type="entry name" value="LON domain-like"/>
    <property type="match status" value="1"/>
</dbReference>
<dbReference type="InterPro" id="IPR003959">
    <property type="entry name" value="ATPase_AAA_core"/>
</dbReference>
<evidence type="ECO:0000313" key="18">
    <source>
        <dbReference type="EMBL" id="KAG2184095.1"/>
    </source>
</evidence>
<dbReference type="Gene3D" id="1.10.8.60">
    <property type="match status" value="1"/>
</dbReference>
<dbReference type="InterPro" id="IPR020568">
    <property type="entry name" value="Ribosomal_Su5_D2-typ_SF"/>
</dbReference>
<name>A0A8H7Q2I0_9FUNG</name>
<evidence type="ECO:0000256" key="6">
    <source>
        <dbReference type="ARBA" id="ARBA00022840"/>
    </source>
</evidence>
<keyword evidence="19" id="KW-1185">Reference proteome</keyword>
<dbReference type="InterPro" id="IPR003593">
    <property type="entry name" value="AAA+_ATPase"/>
</dbReference>
<dbReference type="GO" id="GO:0016887">
    <property type="term" value="F:ATP hydrolysis activity"/>
    <property type="evidence" value="ECO:0007669"/>
    <property type="project" value="InterPro"/>
</dbReference>
<evidence type="ECO:0000256" key="15">
    <source>
        <dbReference type="SAM" id="MobiDB-lite"/>
    </source>
</evidence>
<keyword evidence="6 9" id="KW-0067">ATP-binding</keyword>
<dbReference type="Gene3D" id="1.20.58.1480">
    <property type="match status" value="1"/>
</dbReference>
<evidence type="ECO:0000256" key="5">
    <source>
        <dbReference type="ARBA" id="ARBA00022825"/>
    </source>
</evidence>
<dbReference type="SMART" id="SM00464">
    <property type="entry name" value="LON"/>
    <property type="match status" value="1"/>
</dbReference>